<evidence type="ECO:0000256" key="11">
    <source>
        <dbReference type="SAM" id="Phobius"/>
    </source>
</evidence>
<evidence type="ECO:0000256" key="8">
    <source>
        <dbReference type="ARBA" id="ARBA00023128"/>
    </source>
</evidence>
<dbReference type="GeneID" id="96903825"/>
<dbReference type="OrthoDB" id="2154253at2759"/>
<reference evidence="12 13" key="1">
    <citation type="journal article" date="2011" name="Proc. Natl. Acad. Sci. U.S.A.">
        <title>Evolutionary erosion of yeast sex chromosomes by mating-type switching accidents.</title>
        <authorList>
            <person name="Gordon J.L."/>
            <person name="Armisen D."/>
            <person name="Proux-Wera E."/>
            <person name="Oheigeartaigh S.S."/>
            <person name="Byrne K.P."/>
            <person name="Wolfe K.H."/>
        </authorList>
    </citation>
    <scope>NUCLEOTIDE SEQUENCE [LARGE SCALE GENOMIC DNA]</scope>
    <source>
        <strain evidence="13">ATCC 76901 / BCRC 22586 / CBS 4309 / NBRC 1992 / NRRL Y-12630</strain>
    </source>
</reference>
<keyword evidence="9 10" id="KW-0472">Membrane</keyword>
<dbReference type="Pfam" id="PF02064">
    <property type="entry name" value="MAS20"/>
    <property type="match status" value="1"/>
</dbReference>
<evidence type="ECO:0008006" key="14">
    <source>
        <dbReference type="Google" id="ProtNLM"/>
    </source>
</evidence>
<evidence type="ECO:0000313" key="13">
    <source>
        <dbReference type="Proteomes" id="UP000001640"/>
    </source>
</evidence>
<dbReference type="eggNOG" id="KOG4056">
    <property type="taxonomic scope" value="Eukaryota"/>
</dbReference>
<evidence type="ECO:0000256" key="4">
    <source>
        <dbReference type="ARBA" id="ARBA00022692"/>
    </source>
</evidence>
<comment type="subcellular location">
    <subcellularLocation>
        <location evidence="1">Mitochondrion outer membrane</location>
        <topology evidence="1">Single-pass membrane protein</topology>
    </subcellularLocation>
</comment>
<dbReference type="PIRSF" id="PIRSF037707">
    <property type="entry name" value="MAS20_rcpt"/>
    <property type="match status" value="1"/>
</dbReference>
<dbReference type="GO" id="GO:0005742">
    <property type="term" value="C:mitochondrial outer membrane translocase complex"/>
    <property type="evidence" value="ECO:0007669"/>
    <property type="project" value="UniProtKB-UniRule"/>
</dbReference>
<dbReference type="GO" id="GO:0045040">
    <property type="term" value="P:protein insertion into mitochondrial outer membrane"/>
    <property type="evidence" value="ECO:0007669"/>
    <property type="project" value="EnsemblFungi"/>
</dbReference>
<feature type="transmembrane region" description="Helical" evidence="11">
    <location>
        <begin position="12"/>
        <end position="30"/>
    </location>
</feature>
<evidence type="ECO:0000256" key="5">
    <source>
        <dbReference type="ARBA" id="ARBA00022787"/>
    </source>
</evidence>
<evidence type="ECO:0000256" key="2">
    <source>
        <dbReference type="ARBA" id="ARBA00005792"/>
    </source>
</evidence>
<dbReference type="RefSeq" id="XP_003676553.1">
    <property type="nucleotide sequence ID" value="XM_003676505.1"/>
</dbReference>
<dbReference type="PRINTS" id="PR00351">
    <property type="entry name" value="OM20RECEPTOR"/>
</dbReference>
<dbReference type="InterPro" id="IPR023392">
    <property type="entry name" value="Tom20_dom_sf"/>
</dbReference>
<evidence type="ECO:0000256" key="6">
    <source>
        <dbReference type="ARBA" id="ARBA00022927"/>
    </source>
</evidence>
<reference key="2">
    <citation type="submission" date="2011-08" db="EMBL/GenBank/DDBJ databases">
        <title>Genome sequence of Naumovozyma castellii.</title>
        <authorList>
            <person name="Gordon J.L."/>
            <person name="Armisen D."/>
            <person name="Proux-Wera E."/>
            <person name="OhEigeartaigh S.S."/>
            <person name="Byrne K.P."/>
            <person name="Wolfe K.H."/>
        </authorList>
    </citation>
    <scope>NUCLEOTIDE SEQUENCE</scope>
    <source>
        <strain>Type strain:CBS 4309</strain>
    </source>
</reference>
<keyword evidence="13" id="KW-1185">Reference proteome</keyword>
<protein>
    <recommendedName>
        <fullName evidence="14">Mitochondrial import receptor subunit TOM20</fullName>
    </recommendedName>
</protein>
<dbReference type="GO" id="GO:0030150">
    <property type="term" value="P:protein import into mitochondrial matrix"/>
    <property type="evidence" value="ECO:0007669"/>
    <property type="project" value="EnsemblFungi"/>
</dbReference>
<dbReference type="KEGG" id="ncs:NCAS_0E01230"/>
<organism evidence="12 13">
    <name type="scientific">Naumovozyma castellii</name>
    <name type="common">Yeast</name>
    <name type="synonym">Saccharomyces castellii</name>
    <dbReference type="NCBI Taxonomy" id="27288"/>
    <lineage>
        <taxon>Eukaryota</taxon>
        <taxon>Fungi</taxon>
        <taxon>Dikarya</taxon>
        <taxon>Ascomycota</taxon>
        <taxon>Saccharomycotina</taxon>
        <taxon>Saccharomycetes</taxon>
        <taxon>Saccharomycetales</taxon>
        <taxon>Saccharomycetaceae</taxon>
        <taxon>Naumovozyma</taxon>
    </lineage>
</organism>
<evidence type="ECO:0000256" key="9">
    <source>
        <dbReference type="ARBA" id="ARBA00023136"/>
    </source>
</evidence>
<gene>
    <name evidence="12" type="primary">NCAS0E01230</name>
    <name evidence="12" type="ordered locus">NCAS_0E01230</name>
</gene>
<dbReference type="EMBL" id="HE576756">
    <property type="protein sequence ID" value="CCC70193.1"/>
    <property type="molecule type" value="Genomic_DNA"/>
</dbReference>
<keyword evidence="3" id="KW-0813">Transport</keyword>
<dbReference type="PANTHER" id="PTHR12430">
    <property type="entry name" value="MITOCHONDRIAL IMPORT RECEPTOR SUBUNIT TOM20"/>
    <property type="match status" value="1"/>
</dbReference>
<evidence type="ECO:0000256" key="7">
    <source>
        <dbReference type="ARBA" id="ARBA00022989"/>
    </source>
</evidence>
<keyword evidence="5 10" id="KW-1000">Mitochondrion outer membrane</keyword>
<sequence>MSNPSSTIGRILGITAMVGAVSALGYAIYFDHQRRSDPAFRKQLRSKLKRQAKAAQIAEQQEAQKKLQDVTEFLTAELAKDPISTDPSKREEIFTSSLEQGERLSMAGDQDLLAASKFYRALTVYPNPAELLEIYQKSIAKNVYENIVLMIAILPPANVSNFLSGVTSKMDKLQMESETMEKMNEIDE</sequence>
<dbReference type="Gene3D" id="1.20.960.10">
    <property type="entry name" value="Mitochondrial outer membrane translocase complex, subunit Tom20 domain"/>
    <property type="match status" value="1"/>
</dbReference>
<keyword evidence="4 11" id="KW-0812">Transmembrane</keyword>
<evidence type="ECO:0000256" key="10">
    <source>
        <dbReference type="PIRNR" id="PIRNR037707"/>
    </source>
</evidence>
<proteinExistence type="inferred from homology"/>
<keyword evidence="7 11" id="KW-1133">Transmembrane helix</keyword>
<dbReference type="PANTHER" id="PTHR12430:SF0">
    <property type="entry name" value="TRANSLOCASE OF OUTER MITOCHONDRIAL MEMBRANE 20"/>
    <property type="match status" value="1"/>
</dbReference>
<keyword evidence="8 10" id="KW-0496">Mitochondrion</keyword>
<comment type="similarity">
    <text evidence="2 10">Belongs to the Tom20 family.</text>
</comment>
<dbReference type="InParanoid" id="G0VFC7"/>
<dbReference type="AlphaFoldDB" id="G0VFC7"/>
<dbReference type="STRING" id="1064592.G0VFC7"/>
<dbReference type="OMA" id="PPPIFQI"/>
<dbReference type="GO" id="GO:0016031">
    <property type="term" value="P:tRNA import into mitochondrion"/>
    <property type="evidence" value="ECO:0007669"/>
    <property type="project" value="EnsemblFungi"/>
</dbReference>
<dbReference type="GO" id="GO:0006605">
    <property type="term" value="P:protein targeting"/>
    <property type="evidence" value="ECO:0007669"/>
    <property type="project" value="InterPro"/>
</dbReference>
<accession>G0VFC7</accession>
<keyword evidence="6" id="KW-0653">Protein transport</keyword>
<dbReference type="Proteomes" id="UP000001640">
    <property type="component" value="Chromosome 5"/>
</dbReference>
<dbReference type="HOGENOM" id="CLU_090411_0_0_1"/>
<evidence type="ECO:0000313" key="12">
    <source>
        <dbReference type="EMBL" id="CCC70193.1"/>
    </source>
</evidence>
<name>G0VFC7_NAUCA</name>
<evidence type="ECO:0000256" key="3">
    <source>
        <dbReference type="ARBA" id="ARBA00022448"/>
    </source>
</evidence>
<dbReference type="InterPro" id="IPR002056">
    <property type="entry name" value="MAS20"/>
</dbReference>
<dbReference type="GO" id="GO:0006886">
    <property type="term" value="P:intracellular protein transport"/>
    <property type="evidence" value="ECO:0007669"/>
    <property type="project" value="InterPro"/>
</dbReference>
<dbReference type="GO" id="GO:0008320">
    <property type="term" value="F:protein transmembrane transporter activity"/>
    <property type="evidence" value="ECO:0007669"/>
    <property type="project" value="EnsemblFungi"/>
</dbReference>
<evidence type="ECO:0000256" key="1">
    <source>
        <dbReference type="ARBA" id="ARBA00004572"/>
    </source>
</evidence>
<dbReference type="SUPFAM" id="SSF47157">
    <property type="entry name" value="Mitochondrial import receptor subunit Tom20"/>
    <property type="match status" value="1"/>
</dbReference>
<dbReference type="GO" id="GO:0030943">
    <property type="term" value="F:mitochondrion targeting sequence binding"/>
    <property type="evidence" value="ECO:0007669"/>
    <property type="project" value="EnsemblFungi"/>
</dbReference>